<evidence type="ECO:0000256" key="1">
    <source>
        <dbReference type="ARBA" id="ARBA00022485"/>
    </source>
</evidence>
<dbReference type="GO" id="GO:0016491">
    <property type="term" value="F:oxidoreductase activity"/>
    <property type="evidence" value="ECO:0007669"/>
    <property type="project" value="UniProtKB-KW"/>
</dbReference>
<feature type="domain" description="Cysteine-rich" evidence="6">
    <location>
        <begin position="122"/>
        <end position="204"/>
    </location>
</feature>
<dbReference type="InterPro" id="IPR004017">
    <property type="entry name" value="Cys_rich_dom"/>
</dbReference>
<evidence type="ECO:0000313" key="7">
    <source>
        <dbReference type="EMBL" id="PYZ91673.1"/>
    </source>
</evidence>
<dbReference type="Proteomes" id="UP000248214">
    <property type="component" value="Unassembled WGS sequence"/>
</dbReference>
<protein>
    <submittedName>
        <fullName evidence="7">Glutamate synthase</fullName>
    </submittedName>
</protein>
<dbReference type="GO" id="GO:0046872">
    <property type="term" value="F:metal ion binding"/>
    <property type="evidence" value="ECO:0007669"/>
    <property type="project" value="UniProtKB-KW"/>
</dbReference>
<dbReference type="AlphaFoldDB" id="A0A323TGJ0"/>
<dbReference type="OrthoDB" id="5241828at2"/>
<dbReference type="InterPro" id="IPR051460">
    <property type="entry name" value="HdrC_iron-sulfur_subunit"/>
</dbReference>
<keyword evidence="2" id="KW-0479">Metal-binding</keyword>
<dbReference type="PANTHER" id="PTHR43255:SF1">
    <property type="entry name" value="IRON-SULFUR-BINDING OXIDOREDUCTASE FADF-RELATED"/>
    <property type="match status" value="1"/>
</dbReference>
<feature type="domain" description="Cysteine-rich" evidence="6">
    <location>
        <begin position="8"/>
        <end position="86"/>
    </location>
</feature>
<keyword evidence="1" id="KW-0004">4Fe-4S</keyword>
<evidence type="ECO:0000256" key="2">
    <source>
        <dbReference type="ARBA" id="ARBA00022723"/>
    </source>
</evidence>
<dbReference type="RefSeq" id="WP_110611945.1">
    <property type="nucleotide sequence ID" value="NZ_PDOD01000006.1"/>
</dbReference>
<evidence type="ECO:0000259" key="6">
    <source>
        <dbReference type="Pfam" id="PF02754"/>
    </source>
</evidence>
<keyword evidence="3" id="KW-0560">Oxidoreductase</keyword>
<proteinExistence type="predicted"/>
<evidence type="ECO:0000256" key="4">
    <source>
        <dbReference type="ARBA" id="ARBA00023004"/>
    </source>
</evidence>
<dbReference type="GO" id="GO:0005886">
    <property type="term" value="C:plasma membrane"/>
    <property type="evidence" value="ECO:0007669"/>
    <property type="project" value="TreeGrafter"/>
</dbReference>
<dbReference type="EMBL" id="PDOD01000006">
    <property type="protein sequence ID" value="PYZ91673.1"/>
    <property type="molecule type" value="Genomic_DNA"/>
</dbReference>
<gene>
    <name evidence="7" type="ORF">CR194_18770</name>
</gene>
<organism evidence="7 8">
    <name type="scientific">Salipaludibacillus keqinensis</name>
    <dbReference type="NCBI Taxonomy" id="2045207"/>
    <lineage>
        <taxon>Bacteria</taxon>
        <taxon>Bacillati</taxon>
        <taxon>Bacillota</taxon>
        <taxon>Bacilli</taxon>
        <taxon>Bacillales</taxon>
        <taxon>Bacillaceae</taxon>
    </lineage>
</organism>
<reference evidence="7 8" key="1">
    <citation type="submission" date="2017-10" db="EMBL/GenBank/DDBJ databases">
        <title>Bacillus sp. nov., a halophilic bacterium isolated from a Keqin Lake.</title>
        <authorList>
            <person name="Wang H."/>
        </authorList>
    </citation>
    <scope>NUCLEOTIDE SEQUENCE [LARGE SCALE GENOMIC DNA]</scope>
    <source>
        <strain evidence="7 8">KQ-12</strain>
    </source>
</reference>
<dbReference type="GO" id="GO:0051539">
    <property type="term" value="F:4 iron, 4 sulfur cluster binding"/>
    <property type="evidence" value="ECO:0007669"/>
    <property type="project" value="UniProtKB-KW"/>
</dbReference>
<dbReference type="PANTHER" id="PTHR43255">
    <property type="entry name" value="IRON-SULFUR-BINDING OXIDOREDUCTASE FADF-RELATED-RELATED"/>
    <property type="match status" value="1"/>
</dbReference>
<evidence type="ECO:0000256" key="5">
    <source>
        <dbReference type="ARBA" id="ARBA00023014"/>
    </source>
</evidence>
<dbReference type="Pfam" id="PF02754">
    <property type="entry name" value="CCG"/>
    <property type="match status" value="2"/>
</dbReference>
<keyword evidence="4" id="KW-0408">Iron</keyword>
<keyword evidence="5" id="KW-0411">Iron-sulfur</keyword>
<accession>A0A323TGJ0</accession>
<evidence type="ECO:0000313" key="8">
    <source>
        <dbReference type="Proteomes" id="UP000248214"/>
    </source>
</evidence>
<name>A0A323TGJ0_9BACI</name>
<comment type="caution">
    <text evidence="7">The sequence shown here is derived from an EMBL/GenBank/DDBJ whole genome shotgun (WGS) entry which is preliminary data.</text>
</comment>
<keyword evidence="8" id="KW-1185">Reference proteome</keyword>
<evidence type="ECO:0000256" key="3">
    <source>
        <dbReference type="ARBA" id="ARBA00023002"/>
    </source>
</evidence>
<sequence>MTQKMGFMPGCSLPSYTPEGVKKTMEYLKMVYPDLGGVQKCCGKGTKALGQEDKFKERFAGLQKDIDDVGIEMMVVACQNCYKTIKETSDHTNVESLWTLLPRIGLPEEVKGKGSVSDVVFAIHDSCSTRYEKEIQDGIRWILSELGYRVEESEFSREKARCCGFGGMIVPANPDLAMRVMKRRGNDFDSDYVVVYCAACRSSLMKAGKKAFHILDLLWGPVIYNEEPAPEDVLSSPAKSWINRYKSKHAVRKVVKA</sequence>